<keyword evidence="3" id="KW-1185">Reference proteome</keyword>
<evidence type="ECO:0000313" key="2">
    <source>
        <dbReference type="EMBL" id="MFC2924655.1"/>
    </source>
</evidence>
<comment type="caution">
    <text evidence="2">The sequence shown here is derived from an EMBL/GenBank/DDBJ whole genome shotgun (WGS) entry which is preliminary data.</text>
</comment>
<feature type="domain" description="ChrR-like cupin" evidence="1">
    <location>
        <begin position="91"/>
        <end position="182"/>
    </location>
</feature>
<gene>
    <name evidence="2" type="ORF">ACFOOR_00885</name>
</gene>
<name>A0ABV6ZT99_9PROT</name>
<accession>A0ABV6ZT99</accession>
<sequence>MTAIPDDSWFADYAAGAGPAAVRTLISAQIEINSAAARRAAFFEAVASEFAFRDTVTTEAVPDLLDEHLRIPEPQPDPIYPAALARYGFTSDRKPWRSHLGGVSARKIKRLCQPGVDARLFRFAPGAAIPQHDHGGEELTLVLTGGFADEKGVYHRGDVAIGRAGEAHTPMGLPGEPCVCFAVSVGGYRFRNPIMSLAARWLE</sequence>
<evidence type="ECO:0000259" key="1">
    <source>
        <dbReference type="Pfam" id="PF12973"/>
    </source>
</evidence>
<dbReference type="SUPFAM" id="SSF51182">
    <property type="entry name" value="RmlC-like cupins"/>
    <property type="match status" value="1"/>
</dbReference>
<evidence type="ECO:0000313" key="3">
    <source>
        <dbReference type="Proteomes" id="UP001595379"/>
    </source>
</evidence>
<dbReference type="Proteomes" id="UP001595379">
    <property type="component" value="Unassembled WGS sequence"/>
</dbReference>
<dbReference type="Pfam" id="PF12973">
    <property type="entry name" value="Cupin_7"/>
    <property type="match status" value="1"/>
</dbReference>
<organism evidence="2 3">
    <name type="scientific">Hyphobacterium vulgare</name>
    <dbReference type="NCBI Taxonomy" id="1736751"/>
    <lineage>
        <taxon>Bacteria</taxon>
        <taxon>Pseudomonadati</taxon>
        <taxon>Pseudomonadota</taxon>
        <taxon>Alphaproteobacteria</taxon>
        <taxon>Maricaulales</taxon>
        <taxon>Maricaulaceae</taxon>
        <taxon>Hyphobacterium</taxon>
    </lineage>
</organism>
<proteinExistence type="predicted"/>
<dbReference type="InterPro" id="IPR041916">
    <property type="entry name" value="Anti_sigma_zinc_sf"/>
</dbReference>
<dbReference type="Gene3D" id="2.60.120.10">
    <property type="entry name" value="Jelly Rolls"/>
    <property type="match status" value="1"/>
</dbReference>
<dbReference type="InterPro" id="IPR014710">
    <property type="entry name" value="RmlC-like_jellyroll"/>
</dbReference>
<reference evidence="3" key="1">
    <citation type="journal article" date="2019" name="Int. J. Syst. Evol. Microbiol.">
        <title>The Global Catalogue of Microorganisms (GCM) 10K type strain sequencing project: providing services to taxonomists for standard genome sequencing and annotation.</title>
        <authorList>
            <consortium name="The Broad Institute Genomics Platform"/>
            <consortium name="The Broad Institute Genome Sequencing Center for Infectious Disease"/>
            <person name="Wu L."/>
            <person name="Ma J."/>
        </authorList>
    </citation>
    <scope>NUCLEOTIDE SEQUENCE [LARGE SCALE GENOMIC DNA]</scope>
    <source>
        <strain evidence="3">KCTC 52487</strain>
    </source>
</reference>
<dbReference type="RefSeq" id="WP_343163633.1">
    <property type="nucleotide sequence ID" value="NZ_JBHRSV010000001.1"/>
</dbReference>
<protein>
    <submittedName>
        <fullName evidence="2">Cupin domain-containing protein</fullName>
    </submittedName>
</protein>
<dbReference type="InterPro" id="IPR025979">
    <property type="entry name" value="ChrR-like_cupin_dom"/>
</dbReference>
<dbReference type="EMBL" id="JBHRSV010000001">
    <property type="protein sequence ID" value="MFC2924655.1"/>
    <property type="molecule type" value="Genomic_DNA"/>
</dbReference>
<dbReference type="InterPro" id="IPR011051">
    <property type="entry name" value="RmlC_Cupin_sf"/>
</dbReference>
<dbReference type="Gene3D" id="1.10.10.1320">
    <property type="entry name" value="Anti-sigma factor, zinc-finger domain"/>
    <property type="match status" value="1"/>
</dbReference>